<keyword evidence="6 14" id="KW-0255">Endonuclease</keyword>
<dbReference type="Pfam" id="PF21292">
    <property type="entry name" value="EME1-MUS81_C"/>
    <property type="match status" value="1"/>
</dbReference>
<evidence type="ECO:0000313" key="18">
    <source>
        <dbReference type="Proteomes" id="UP000261640"/>
    </source>
</evidence>
<keyword evidence="11 14" id="KW-0234">DNA repair</keyword>
<keyword evidence="7 14" id="KW-0227">DNA damage</keyword>
<dbReference type="GO" id="GO:0008821">
    <property type="term" value="F:crossover junction DNA endonuclease activity"/>
    <property type="evidence" value="ECO:0007669"/>
    <property type="project" value="UniProtKB-UniRule"/>
</dbReference>
<dbReference type="FunFam" id="1.10.150.110:FF:000001">
    <property type="entry name" value="Putative Crossover junction endonuclease MUS81"/>
    <property type="match status" value="1"/>
</dbReference>
<dbReference type="PANTHER" id="PTHR13451">
    <property type="entry name" value="CLASS II CROSSOVER JUNCTION ENDONUCLEASE MUS81"/>
    <property type="match status" value="1"/>
</dbReference>
<evidence type="ECO:0000256" key="5">
    <source>
        <dbReference type="ARBA" id="ARBA00022723"/>
    </source>
</evidence>
<dbReference type="InterPro" id="IPR033309">
    <property type="entry name" value="Mus81"/>
</dbReference>
<proteinExistence type="inferred from homology"/>
<dbReference type="InterPro" id="IPR011335">
    <property type="entry name" value="Restrct_endonuc-II-like"/>
</dbReference>
<dbReference type="Pfam" id="PF02732">
    <property type="entry name" value="ERCC4"/>
    <property type="match status" value="1"/>
</dbReference>
<dbReference type="EC" id="3.1.22.-" evidence="14"/>
<dbReference type="PANTHER" id="PTHR13451:SF0">
    <property type="entry name" value="CROSSOVER JUNCTION ENDONUCLEASE MUS81"/>
    <property type="match status" value="1"/>
</dbReference>
<reference evidence="17" key="2">
    <citation type="submission" date="2025-09" db="UniProtKB">
        <authorList>
            <consortium name="Ensembl"/>
        </authorList>
    </citation>
    <scope>IDENTIFICATION</scope>
</reference>
<dbReference type="Gene3D" id="1.10.150.110">
    <property type="entry name" value="DNA polymerase beta, N-terminal domain-like"/>
    <property type="match status" value="1"/>
</dbReference>
<dbReference type="Gene3D" id="3.40.50.10130">
    <property type="match status" value="1"/>
</dbReference>
<comment type="subunit">
    <text evidence="14">Interacts with EME1.</text>
</comment>
<dbReference type="InterPro" id="IPR047416">
    <property type="entry name" value="XPF_nuclease_Mus81"/>
</dbReference>
<name>A0A3Q3S008_9TELE</name>
<dbReference type="GO" id="GO:0048476">
    <property type="term" value="C:Holliday junction resolvase complex"/>
    <property type="evidence" value="ECO:0007669"/>
    <property type="project" value="UniProtKB-UniRule"/>
</dbReference>
<dbReference type="InterPro" id="IPR010996">
    <property type="entry name" value="HHH_MUS81"/>
</dbReference>
<dbReference type="InterPro" id="IPR006166">
    <property type="entry name" value="ERCC4_domain"/>
</dbReference>
<dbReference type="InterPro" id="IPR047417">
    <property type="entry name" value="WHD_MUS81"/>
</dbReference>
<evidence type="ECO:0000256" key="4">
    <source>
        <dbReference type="ARBA" id="ARBA00022722"/>
    </source>
</evidence>
<dbReference type="GO" id="GO:0000712">
    <property type="term" value="P:resolution of meiotic recombination intermediates"/>
    <property type="evidence" value="ECO:0007669"/>
    <property type="project" value="TreeGrafter"/>
</dbReference>
<dbReference type="Gene3D" id="1.10.10.10">
    <property type="entry name" value="Winged helix-like DNA-binding domain superfamily/Winged helix DNA-binding domain"/>
    <property type="match status" value="1"/>
</dbReference>
<evidence type="ECO:0000259" key="16">
    <source>
        <dbReference type="SMART" id="SM00891"/>
    </source>
</evidence>
<feature type="region of interest" description="Disordered" evidence="15">
    <location>
        <begin position="94"/>
        <end position="113"/>
    </location>
</feature>
<dbReference type="GO" id="GO:0031297">
    <property type="term" value="P:replication fork processing"/>
    <property type="evidence" value="ECO:0007669"/>
    <property type="project" value="UniProtKB-ARBA"/>
</dbReference>
<feature type="domain" description="ERCC4" evidence="16">
    <location>
        <begin position="272"/>
        <end position="383"/>
    </location>
</feature>
<dbReference type="GO" id="GO:0048257">
    <property type="term" value="F:3'-flap endonuclease activity"/>
    <property type="evidence" value="ECO:0007669"/>
    <property type="project" value="TreeGrafter"/>
</dbReference>
<keyword evidence="4 14" id="KW-0540">Nuclease</keyword>
<evidence type="ECO:0000256" key="11">
    <source>
        <dbReference type="ARBA" id="ARBA00023204"/>
    </source>
</evidence>
<evidence type="ECO:0000256" key="3">
    <source>
        <dbReference type="ARBA" id="ARBA00010015"/>
    </source>
</evidence>
<dbReference type="CDD" id="cd21036">
    <property type="entry name" value="WH_MUS81"/>
    <property type="match status" value="1"/>
</dbReference>
<evidence type="ECO:0000256" key="1">
    <source>
        <dbReference type="ARBA" id="ARBA00001946"/>
    </source>
</evidence>
<dbReference type="SUPFAM" id="SSF52980">
    <property type="entry name" value="Restriction endonuclease-like"/>
    <property type="match status" value="1"/>
</dbReference>
<comment type="cofactor">
    <cofactor evidence="1 14">
        <name>Mg(2+)</name>
        <dbReference type="ChEBI" id="CHEBI:18420"/>
    </cofactor>
</comment>
<comment type="similarity">
    <text evidence="3 14">Belongs to the XPF family.</text>
</comment>
<dbReference type="GO" id="GO:0000727">
    <property type="term" value="P:double-strand break repair via break-induced replication"/>
    <property type="evidence" value="ECO:0007669"/>
    <property type="project" value="UniProtKB-UniRule"/>
</dbReference>
<dbReference type="Ensembl" id="ENSMAMT00000014896.2">
    <property type="protein sequence ID" value="ENSMAMP00000014490.2"/>
    <property type="gene ID" value="ENSMAMG00000009785.2"/>
</dbReference>
<evidence type="ECO:0000256" key="12">
    <source>
        <dbReference type="ARBA" id="ARBA00023242"/>
    </source>
</evidence>
<comment type="function">
    <text evidence="14">Interacts with EME1 to form a DNA structure-specific endonuclease with substrate preference for branched DNA structures with a 5'-end at the branch nick. Typical substrates include 3'-flap structures, D-loops, replication forks and nicked Holliday junctions. May be required in mitosis for the processing of stalled or collapsed replication fork intermediates. May be required in meiosis for the repair of meiosis-specific double strand breaks subsequent to single-end invasion (SEI).</text>
</comment>
<dbReference type="InterPro" id="IPR036388">
    <property type="entry name" value="WH-like_DNA-bd_sf"/>
</dbReference>
<protein>
    <recommendedName>
        <fullName evidence="14">Crossover junction endonuclease MUS81</fullName>
        <ecNumber evidence="14">3.1.22.-</ecNumber>
    </recommendedName>
</protein>
<dbReference type="FunFam" id="1.10.150.670:FF:000001">
    <property type="entry name" value="Crossover junction endonuclease MUS81"/>
    <property type="match status" value="1"/>
</dbReference>
<evidence type="ECO:0000256" key="9">
    <source>
        <dbReference type="ARBA" id="ARBA00022842"/>
    </source>
</evidence>
<evidence type="ECO:0000313" key="17">
    <source>
        <dbReference type="Ensembl" id="ENSMAMP00000014490.2"/>
    </source>
</evidence>
<feature type="region of interest" description="Disordered" evidence="15">
    <location>
        <begin position="240"/>
        <end position="266"/>
    </location>
</feature>
<dbReference type="FunFam" id="3.40.50.10130:FF:000003">
    <property type="entry name" value="Crossover junction endonuclease MUS81"/>
    <property type="match status" value="1"/>
</dbReference>
<dbReference type="GeneTree" id="ENSGT00390000005498"/>
<evidence type="ECO:0000256" key="10">
    <source>
        <dbReference type="ARBA" id="ARBA00023172"/>
    </source>
</evidence>
<dbReference type="AlphaFoldDB" id="A0A3Q3S008"/>
<evidence type="ECO:0000256" key="2">
    <source>
        <dbReference type="ARBA" id="ARBA00004604"/>
    </source>
</evidence>
<keyword evidence="5 14" id="KW-0479">Metal-binding</keyword>
<reference evidence="17" key="1">
    <citation type="submission" date="2025-08" db="UniProtKB">
        <authorList>
            <consortium name="Ensembl"/>
        </authorList>
    </citation>
    <scope>IDENTIFICATION</scope>
</reference>
<dbReference type="Pfam" id="PF21136">
    <property type="entry name" value="WHD_MUS81"/>
    <property type="match status" value="1"/>
</dbReference>
<dbReference type="SMART" id="SM00891">
    <property type="entry name" value="ERCC4"/>
    <property type="match status" value="1"/>
</dbReference>
<dbReference type="InterPro" id="IPR027421">
    <property type="entry name" value="DNA_pol_lamdba_lyase_dom_sf"/>
</dbReference>
<dbReference type="GO" id="GO:0031573">
    <property type="term" value="P:mitotic intra-S DNA damage checkpoint signaling"/>
    <property type="evidence" value="ECO:0007669"/>
    <property type="project" value="TreeGrafter"/>
</dbReference>
<comment type="subunit">
    <text evidence="13">Part of the heterodimeric DNA structure-specific endonuclease complex MUS81-EME1. Part of the heterodimeric DNA structure-specific endonuclease complex MUS81-EME2.</text>
</comment>
<organism evidence="17 18">
    <name type="scientific">Mastacembelus armatus</name>
    <name type="common">zig-zag eel</name>
    <dbReference type="NCBI Taxonomy" id="205130"/>
    <lineage>
        <taxon>Eukaryota</taxon>
        <taxon>Metazoa</taxon>
        <taxon>Chordata</taxon>
        <taxon>Craniata</taxon>
        <taxon>Vertebrata</taxon>
        <taxon>Euteleostomi</taxon>
        <taxon>Actinopterygii</taxon>
        <taxon>Neopterygii</taxon>
        <taxon>Teleostei</taxon>
        <taxon>Neoteleostei</taxon>
        <taxon>Acanthomorphata</taxon>
        <taxon>Anabantaria</taxon>
        <taxon>Synbranchiformes</taxon>
        <taxon>Mastacembelidae</taxon>
        <taxon>Mastacembelus</taxon>
    </lineage>
</organism>
<dbReference type="GO" id="GO:0005730">
    <property type="term" value="C:nucleolus"/>
    <property type="evidence" value="ECO:0007669"/>
    <property type="project" value="UniProtKB-SubCell"/>
</dbReference>
<evidence type="ECO:0000256" key="14">
    <source>
        <dbReference type="RuleBase" id="RU369042"/>
    </source>
</evidence>
<dbReference type="SUPFAM" id="SSF47802">
    <property type="entry name" value="DNA polymerase beta, N-terminal domain-like"/>
    <property type="match status" value="1"/>
</dbReference>
<dbReference type="InterPro" id="IPR042530">
    <property type="entry name" value="EME1/EME2_C"/>
</dbReference>
<dbReference type="GO" id="GO:0003677">
    <property type="term" value="F:DNA binding"/>
    <property type="evidence" value="ECO:0007669"/>
    <property type="project" value="UniProtKB-UniRule"/>
</dbReference>
<dbReference type="Pfam" id="PF14716">
    <property type="entry name" value="HHH_8"/>
    <property type="match status" value="1"/>
</dbReference>
<dbReference type="GO" id="GO:0006308">
    <property type="term" value="P:DNA catabolic process"/>
    <property type="evidence" value="ECO:0007669"/>
    <property type="project" value="UniProtKB-UniRule"/>
</dbReference>
<keyword evidence="12 14" id="KW-0539">Nucleus</keyword>
<sequence>MPASEPVLLGRKRALPSCPNPLFLKWLTELRDEAREKGLKIQYTYQKAISSLTKYPLPLQNAKEAKILQNFGDGICKILDEKLQRYYRENGPNAPIHSLPKGALPPSRPDNNNLAPPTKVYKEFVSLCKGISWKDGGGGRRKKREYVPQKRSGGYAVLLTLYRQSQIPGSKGYMFKLELQAEAQLLCDKSFTVPDLGSKYTAWSSVSTLIQKNLVIKTHNPARYSLTEEGLALAERLEAAEQGTKDSSDVDHEEVRSEGEEEKEEGGPGVFIVVFDEMPTCLCSGSRHCKQELVKELQRNGVNFDIRKLNVGDFLWVAREKVAPVPGQLRAPAGRELVLDYVIERKRMDDLCGSIIDGRFREQKFRLKRCGLRRPIYLVEECGTAAAHQSLPEATLQQAIVNTQVVDGFFVKRVQDVRESAAYLTVMTRYLTKLYQVKHTHPFFPHLTHEEERGTPSYSLISFAEFNHGAIKNKCQTVKEVFARQLMQISGLSGDKAAAILEHYSTPHSLLTAYEQCATEAEKEKLLSSIRYGKLKRNLGPALSRTVYQLYCTQGALS</sequence>
<keyword evidence="18" id="KW-1185">Reference proteome</keyword>
<dbReference type="FunFam" id="1.10.10.10:FF:000307">
    <property type="entry name" value="Crossover junction endonuclease MUS81"/>
    <property type="match status" value="1"/>
</dbReference>
<keyword evidence="9 14" id="KW-0460">Magnesium</keyword>
<evidence type="ECO:0000256" key="6">
    <source>
        <dbReference type="ARBA" id="ARBA00022759"/>
    </source>
</evidence>
<dbReference type="Proteomes" id="UP000261640">
    <property type="component" value="Unplaced"/>
</dbReference>
<evidence type="ECO:0000256" key="7">
    <source>
        <dbReference type="ARBA" id="ARBA00022763"/>
    </source>
</evidence>
<dbReference type="GO" id="GO:0046872">
    <property type="term" value="F:metal ion binding"/>
    <property type="evidence" value="ECO:0007669"/>
    <property type="project" value="UniProtKB-UniRule"/>
</dbReference>
<accession>A0A3Q3S008</accession>
<evidence type="ECO:0000256" key="15">
    <source>
        <dbReference type="SAM" id="MobiDB-lite"/>
    </source>
</evidence>
<keyword evidence="8 14" id="KW-0378">Hydrolase</keyword>
<comment type="subcellular location">
    <subcellularLocation>
        <location evidence="2">Nucleus</location>
        <location evidence="2">Nucleolus</location>
    </subcellularLocation>
</comment>
<dbReference type="Gene3D" id="1.10.150.670">
    <property type="entry name" value="Crossover junction endonuclease EME1, DNA-binding domain"/>
    <property type="match status" value="1"/>
</dbReference>
<dbReference type="CDD" id="cd20074">
    <property type="entry name" value="XPF_nuclease_Mus81"/>
    <property type="match status" value="1"/>
</dbReference>
<evidence type="ECO:0000256" key="13">
    <source>
        <dbReference type="ARBA" id="ARBA00093541"/>
    </source>
</evidence>
<feature type="compositionally biased region" description="Basic and acidic residues" evidence="15">
    <location>
        <begin position="240"/>
        <end position="258"/>
    </location>
</feature>
<keyword evidence="10 14" id="KW-0233">DNA recombination</keyword>
<evidence type="ECO:0000256" key="8">
    <source>
        <dbReference type="ARBA" id="ARBA00022801"/>
    </source>
</evidence>